<sequence>MVFDKISVNSHVIEAEGQYTQEERAVRLTTPSGSIGQYFNQLESTGEKVNLIIYKDEAERLNEKELSLENITVAGGHYRIQLV</sequence>
<dbReference type="AlphaFoldDB" id="A0A4R6BN83"/>
<proteinExistence type="predicted"/>
<keyword evidence="2" id="KW-1185">Reference proteome</keyword>
<protein>
    <submittedName>
        <fullName evidence="1">Uncharacterized protein</fullName>
    </submittedName>
</protein>
<dbReference type="EMBL" id="SCWE01000001">
    <property type="protein sequence ID" value="TDM03147.1"/>
    <property type="molecule type" value="Genomic_DNA"/>
</dbReference>
<comment type="caution">
    <text evidence="1">The sequence shown here is derived from an EMBL/GenBank/DDBJ whole genome shotgun (WGS) entry which is preliminary data.</text>
</comment>
<dbReference type="Proteomes" id="UP000295328">
    <property type="component" value="Unassembled WGS sequence"/>
</dbReference>
<dbReference type="OrthoDB" id="2418392at2"/>
<dbReference type="RefSeq" id="WP_133429235.1">
    <property type="nucleotide sequence ID" value="NZ_BMCC01000001.1"/>
</dbReference>
<evidence type="ECO:0000313" key="1">
    <source>
        <dbReference type="EMBL" id="TDM03147.1"/>
    </source>
</evidence>
<evidence type="ECO:0000313" key="2">
    <source>
        <dbReference type="Proteomes" id="UP000295328"/>
    </source>
</evidence>
<name>A0A4R6BN83_9STAP</name>
<gene>
    <name evidence="1" type="ORF">ERX37_03415</name>
</gene>
<accession>A0A4R6BN83</accession>
<organism evidence="1 2">
    <name type="scientific">Macrococcus hajekii</name>
    <dbReference type="NCBI Taxonomy" id="198482"/>
    <lineage>
        <taxon>Bacteria</taxon>
        <taxon>Bacillati</taxon>
        <taxon>Bacillota</taxon>
        <taxon>Bacilli</taxon>
        <taxon>Bacillales</taxon>
        <taxon>Staphylococcaceae</taxon>
        <taxon>Macrococcus</taxon>
    </lineage>
</organism>
<reference evidence="1 2" key="1">
    <citation type="submission" date="2019-01" db="EMBL/GenBank/DDBJ databases">
        <title>Draft genome sequences of the type strains of six Macrococcus species.</title>
        <authorList>
            <person name="Mazhar S."/>
            <person name="Altermann E."/>
            <person name="Hill C."/>
            <person name="Mcauliffe O."/>
        </authorList>
    </citation>
    <scope>NUCLEOTIDE SEQUENCE [LARGE SCALE GENOMIC DNA]</scope>
    <source>
        <strain evidence="1 2">CCM4809</strain>
    </source>
</reference>